<dbReference type="EMBL" id="LN714486">
    <property type="protein sequence ID" value="CEL69863.1"/>
    <property type="molecule type" value="Genomic_DNA"/>
</dbReference>
<organism evidence="2 4">
    <name type="scientific">Neospora caninum (strain Liverpool)</name>
    <dbReference type="NCBI Taxonomy" id="572307"/>
    <lineage>
        <taxon>Eukaryota</taxon>
        <taxon>Sar</taxon>
        <taxon>Alveolata</taxon>
        <taxon>Apicomplexa</taxon>
        <taxon>Conoidasida</taxon>
        <taxon>Coccidia</taxon>
        <taxon>Eucoccidiorida</taxon>
        <taxon>Eimeriorina</taxon>
        <taxon>Sarcocystidae</taxon>
        <taxon>Neospora</taxon>
    </lineage>
</organism>
<dbReference type="AlphaFoldDB" id="F0VN41"/>
<feature type="transmembrane region" description="Helical" evidence="1">
    <location>
        <begin position="104"/>
        <end position="123"/>
    </location>
</feature>
<evidence type="ECO:0000313" key="3">
    <source>
        <dbReference type="EMBL" id="CEL69863.1"/>
    </source>
</evidence>
<feature type="transmembrane region" description="Helical" evidence="1">
    <location>
        <begin position="198"/>
        <end position="225"/>
    </location>
</feature>
<evidence type="ECO:0000256" key="1">
    <source>
        <dbReference type="SAM" id="Phobius"/>
    </source>
</evidence>
<dbReference type="RefSeq" id="XP_003885165.1">
    <property type="nucleotide sequence ID" value="XM_003885116.1"/>
</dbReference>
<dbReference type="eggNOG" id="ENOG502TMFH">
    <property type="taxonomic scope" value="Eukaryota"/>
</dbReference>
<keyword evidence="1" id="KW-0812">Transmembrane</keyword>
<evidence type="ECO:0000313" key="4">
    <source>
        <dbReference type="Proteomes" id="UP000007494"/>
    </source>
</evidence>
<keyword evidence="1" id="KW-1133">Transmembrane helix</keyword>
<proteinExistence type="predicted"/>
<evidence type="ECO:0000313" key="2">
    <source>
        <dbReference type="EMBL" id="CBZ55137.1"/>
    </source>
</evidence>
<dbReference type="InParanoid" id="F0VN41"/>
<dbReference type="OMA" id="WDYCYAS"/>
<reference evidence="2" key="1">
    <citation type="submission" date="2011-02" db="EMBL/GenBank/DDBJ databases">
        <authorList>
            <person name="Aslett M."/>
        </authorList>
    </citation>
    <scope>NUCLEOTIDE SEQUENCE</scope>
    <source>
        <strain evidence="2">Liverpool</strain>
    </source>
</reference>
<feature type="transmembrane region" description="Helical" evidence="1">
    <location>
        <begin position="160"/>
        <end position="178"/>
    </location>
</feature>
<reference evidence="4" key="3">
    <citation type="journal article" date="2012" name="PLoS Pathog.">
        <title>Comparative genomics of the apicomplexan parasites Toxoplasma gondii and Neospora caninum: Coccidia differing in host range and transmission strategy.</title>
        <authorList>
            <person name="Reid A.J."/>
            <person name="Vermont S.J."/>
            <person name="Cotton J.A."/>
            <person name="Harris D."/>
            <person name="Hill-Cawthorne G.A."/>
            <person name="Konen-Waisman S."/>
            <person name="Latham S.M."/>
            <person name="Mourier T."/>
            <person name="Norton R."/>
            <person name="Quail M.A."/>
            <person name="Sanders M."/>
            <person name="Shanmugam D."/>
            <person name="Sohal A."/>
            <person name="Wasmuth J.D."/>
            <person name="Brunk B."/>
            <person name="Grigg M.E."/>
            <person name="Howard J.C."/>
            <person name="Parkinson J."/>
            <person name="Roos D.S."/>
            <person name="Trees A.J."/>
            <person name="Berriman M."/>
            <person name="Pain A."/>
            <person name="Wastling J.M."/>
        </authorList>
    </citation>
    <scope>NUCLEOTIDE SEQUENCE [LARGE SCALE GENOMIC DNA]</scope>
    <source>
        <strain evidence="4">Liverpool</strain>
    </source>
</reference>
<dbReference type="OrthoDB" id="330208at2759"/>
<gene>
    <name evidence="3" type="ORF">BN1204_055620</name>
    <name evidence="2" type="ORF">NCLIV_055620</name>
</gene>
<dbReference type="Proteomes" id="UP000007494">
    <property type="component" value="Chromosome XI"/>
</dbReference>
<reference evidence="3" key="4">
    <citation type="journal article" date="2015" name="PLoS ONE">
        <title>Comprehensive Evaluation of Toxoplasma gondii VEG and Neospora caninum LIV Genomes with Tachyzoite Stage Transcriptome and Proteome Defines Novel Transcript Features.</title>
        <authorList>
            <person name="Ramaprasad A."/>
            <person name="Mourier T."/>
            <person name="Naeem R."/>
            <person name="Malas T.B."/>
            <person name="Moussa E."/>
            <person name="Panigrahi A."/>
            <person name="Vermont S.J."/>
            <person name="Otto T.D."/>
            <person name="Wastling J."/>
            <person name="Pain A."/>
        </authorList>
    </citation>
    <scope>NUCLEOTIDE SEQUENCE</scope>
    <source>
        <strain evidence="3">Liverpool</strain>
    </source>
</reference>
<dbReference type="VEuPathDB" id="ToxoDB:NCLIV_055620"/>
<keyword evidence="4" id="KW-1185">Reference proteome</keyword>
<accession>F0VN41</accession>
<protein>
    <recommendedName>
        <fullName evidence="5">Transmembrane protein</fullName>
    </recommendedName>
</protein>
<reference evidence="2" key="2">
    <citation type="submission" date="2011-03" db="EMBL/GenBank/DDBJ databases">
        <title>Comparative genomics and transcriptomics of Neospora caninum and Toxoplasma gondii.</title>
        <authorList>
            <person name="Reid A.J."/>
            <person name="Sohal A."/>
            <person name="Harris D."/>
            <person name="Quail M."/>
            <person name="Sanders M."/>
            <person name="Berriman M."/>
            <person name="Wastling J.M."/>
            <person name="Pain A."/>
        </authorList>
    </citation>
    <scope>NUCLEOTIDE SEQUENCE</scope>
    <source>
        <strain evidence="2">Liverpool</strain>
    </source>
</reference>
<dbReference type="EMBL" id="FR823392">
    <property type="protein sequence ID" value="CBZ55137.1"/>
    <property type="molecule type" value="Genomic_DNA"/>
</dbReference>
<dbReference type="GeneID" id="13446852"/>
<name>F0VN41_NEOCL</name>
<feature type="transmembrane region" description="Helical" evidence="1">
    <location>
        <begin position="21"/>
        <end position="44"/>
    </location>
</feature>
<evidence type="ECO:0008006" key="5">
    <source>
        <dbReference type="Google" id="ProtNLM"/>
    </source>
</evidence>
<keyword evidence="1" id="KW-0472">Membrane</keyword>
<sequence>MGSPSFRMSRQRLEGVMRWGYAFLYIMDSLLSLLGVYSLIYFVLRVCSSPSVEAASLTPSWPMANETNFSADSSRPLLSSPSLRQELALSDGALGDEVHSSWDAAIEVGCIANFIFLISALLAREAASLSVTRAKHYVSTEASDDNPIRRAWRLVRLHRLVGKLLFGVLILSWASYVWRAAQLCSGHLDGGEDWDYCYASYSALSGPHSFCVTFIHCIVLPYLVLKLLPDEPTDL</sequence>